<keyword evidence="1" id="KW-0479">Metal-binding</keyword>
<dbReference type="PANTHER" id="PTHR19961:SF18">
    <property type="entry name" value="FI19014P1"/>
    <property type="match status" value="1"/>
</dbReference>
<evidence type="ECO:0000259" key="7">
    <source>
        <dbReference type="PROSITE" id="PS50222"/>
    </source>
</evidence>
<keyword evidence="4" id="KW-0009">Actin-binding</keyword>
<dbReference type="GO" id="GO:0005884">
    <property type="term" value="C:actin filament"/>
    <property type="evidence" value="ECO:0007669"/>
    <property type="project" value="TreeGrafter"/>
</dbReference>
<dbReference type="PROSITE" id="PS00018">
    <property type="entry name" value="EF_HAND_1"/>
    <property type="match status" value="2"/>
</dbReference>
<dbReference type="FunFam" id="1.10.418.10:FF:000010">
    <property type="entry name" value="Plastin-3 isoform 1"/>
    <property type="match status" value="1"/>
</dbReference>
<dbReference type="SUPFAM" id="SSF47473">
    <property type="entry name" value="EF-hand"/>
    <property type="match status" value="1"/>
</dbReference>
<evidence type="ECO:0000256" key="2">
    <source>
        <dbReference type="ARBA" id="ARBA00022737"/>
    </source>
</evidence>
<gene>
    <name evidence="8" type="ORF">RB653_004717</name>
</gene>
<dbReference type="PANTHER" id="PTHR19961">
    <property type="entry name" value="FIMBRIN/PLASTIN"/>
    <property type="match status" value="1"/>
</dbReference>
<keyword evidence="3" id="KW-0106">Calcium</keyword>
<dbReference type="Gene3D" id="1.10.418.10">
    <property type="entry name" value="Calponin-like domain"/>
    <property type="match status" value="4"/>
</dbReference>
<evidence type="ECO:0000259" key="6">
    <source>
        <dbReference type="PROSITE" id="PS50021"/>
    </source>
</evidence>
<dbReference type="GO" id="GO:0005509">
    <property type="term" value="F:calcium ion binding"/>
    <property type="evidence" value="ECO:0007669"/>
    <property type="project" value="InterPro"/>
</dbReference>
<reference evidence="8 9" key="1">
    <citation type="submission" date="2023-11" db="EMBL/GenBank/DDBJ databases">
        <title>Dfirmibasis_genome.</title>
        <authorList>
            <person name="Edelbroek B."/>
            <person name="Kjellin J."/>
            <person name="Jerlstrom-Hultqvist J."/>
            <person name="Soderbom F."/>
        </authorList>
    </citation>
    <scope>NUCLEOTIDE SEQUENCE [LARGE SCALE GENOMIC DNA]</scope>
    <source>
        <strain evidence="8 9">TNS-C-14</strain>
    </source>
</reference>
<dbReference type="FunFam" id="1.10.418.10:FF:000027">
    <property type="entry name" value="Probable fimbrin"/>
    <property type="match status" value="1"/>
</dbReference>
<dbReference type="Pfam" id="PF13499">
    <property type="entry name" value="EF-hand_7"/>
    <property type="match status" value="1"/>
</dbReference>
<feature type="domain" description="Calponin-homology (CH)" evidence="6">
    <location>
        <begin position="501"/>
        <end position="608"/>
    </location>
</feature>
<keyword evidence="9" id="KW-1185">Reference proteome</keyword>
<dbReference type="AlphaFoldDB" id="A0AAN7U1G7"/>
<dbReference type="CDD" id="cd00051">
    <property type="entry name" value="EFh"/>
    <property type="match status" value="1"/>
</dbReference>
<dbReference type="GO" id="GO:0032432">
    <property type="term" value="C:actin filament bundle"/>
    <property type="evidence" value="ECO:0007669"/>
    <property type="project" value="TreeGrafter"/>
</dbReference>
<dbReference type="InterPro" id="IPR039959">
    <property type="entry name" value="Fimbrin/Plastin"/>
</dbReference>
<dbReference type="InterPro" id="IPR036872">
    <property type="entry name" value="CH_dom_sf"/>
</dbReference>
<dbReference type="CDD" id="cd21301">
    <property type="entry name" value="CH_PLS_rpt4"/>
    <property type="match status" value="1"/>
</dbReference>
<feature type="domain" description="Calponin-homology (CH)" evidence="6">
    <location>
        <begin position="116"/>
        <end position="232"/>
    </location>
</feature>
<dbReference type="GO" id="GO:0005737">
    <property type="term" value="C:cytoplasm"/>
    <property type="evidence" value="ECO:0007669"/>
    <property type="project" value="UniProtKB-ARBA"/>
</dbReference>
<evidence type="ECO:0000256" key="1">
    <source>
        <dbReference type="ARBA" id="ARBA00022723"/>
    </source>
</evidence>
<dbReference type="FunFam" id="1.10.238.10:FF:000263">
    <property type="entry name" value="plastin-1 isoform X2"/>
    <property type="match status" value="1"/>
</dbReference>
<dbReference type="InterPro" id="IPR011992">
    <property type="entry name" value="EF-hand-dom_pair"/>
</dbReference>
<feature type="domain" description="EF-hand" evidence="7">
    <location>
        <begin position="43"/>
        <end position="78"/>
    </location>
</feature>
<evidence type="ECO:0000313" key="9">
    <source>
        <dbReference type="Proteomes" id="UP001344447"/>
    </source>
</evidence>
<accession>A0AAN7U1G7</accession>
<dbReference type="PROSITE" id="PS50222">
    <property type="entry name" value="EF_HAND_2"/>
    <property type="match status" value="2"/>
</dbReference>
<dbReference type="InterPro" id="IPR001589">
    <property type="entry name" value="Actinin_actin-bd_CS"/>
</dbReference>
<dbReference type="InterPro" id="IPR002048">
    <property type="entry name" value="EF_hand_dom"/>
</dbReference>
<dbReference type="GO" id="GO:0051639">
    <property type="term" value="P:actin filament network formation"/>
    <property type="evidence" value="ECO:0007669"/>
    <property type="project" value="TreeGrafter"/>
</dbReference>
<evidence type="ECO:0000256" key="4">
    <source>
        <dbReference type="ARBA" id="ARBA00023203"/>
    </source>
</evidence>
<protein>
    <recommendedName>
        <fullName evidence="5">Fimbrin</fullName>
    </recommendedName>
</protein>
<sequence length="610" mass="66831">MSNFSASEIAEFRASFAQFDENGDGQISALELQKILTKCGEKVTGVEVRDMIKEVDTDGNGSIDFNEFLQVMQKSRQHSANASPAFASAVKKVGAVNTIGGYSGSTASGVQHSYSDEEKVAYIDWINNCLAKDADLKSKLPISENGDAFFVACNDGLLLCKLINDAVPDTIDERVLNKKNLNAFRINENQVLCINSAKAIGCNVVNIGAGDLVEGRAHLIMGLTWQIIKIGLFARINLTNHPELYRLLQDGETIEDLLKLPVEEILLRWFNYHLAAAGSQRRVRNFAGDIKDSECYTILLKQIAPKDAGVETSALQTSNLEQRAVKVLDNADKLGCKKFLKPKDIVNGFQKLNLAFVANLFNTHPALEPVADVVIIEETREEKTFRNWMNSLGVDPFVNNLYEGTYDGLILIQLFDKIYPGLVDHKKVNYPPYKAMGAEMKKLENCNYAIQLGKDCKYSLVGIDGKNVYDKNKTLTLSILWQLMRGHVISILTALSGSGKPIADADIVNWTNSKLSAAGKKQISGFKDSSIATGIPILDVIEAVRPGSVDSSLVATSGSEADNLLNAKLAVSTARKVGAVVFALPEDIVEVKPKMVLTLFASLWQVEMTK</sequence>
<dbReference type="CDD" id="cd21295">
    <property type="entry name" value="CH_PLS_rpt2"/>
    <property type="match status" value="1"/>
</dbReference>
<evidence type="ECO:0000256" key="3">
    <source>
        <dbReference type="ARBA" id="ARBA00022837"/>
    </source>
</evidence>
<evidence type="ECO:0000256" key="5">
    <source>
        <dbReference type="ARBA" id="ARBA00073963"/>
    </source>
</evidence>
<dbReference type="Pfam" id="PF00307">
    <property type="entry name" value="CH"/>
    <property type="match status" value="4"/>
</dbReference>
<dbReference type="Proteomes" id="UP001344447">
    <property type="component" value="Unassembled WGS sequence"/>
</dbReference>
<dbReference type="PROSITE" id="PS00020">
    <property type="entry name" value="ACTININ_2"/>
    <property type="match status" value="2"/>
</dbReference>
<comment type="caution">
    <text evidence="8">The sequence shown here is derived from an EMBL/GenBank/DDBJ whole genome shotgun (WGS) entry which is preliminary data.</text>
</comment>
<dbReference type="CDD" id="cd21298">
    <property type="entry name" value="CH_PLS_rpt3"/>
    <property type="match status" value="1"/>
</dbReference>
<evidence type="ECO:0000313" key="8">
    <source>
        <dbReference type="EMBL" id="KAK5583127.1"/>
    </source>
</evidence>
<dbReference type="GO" id="GO:0051017">
    <property type="term" value="P:actin filament bundle assembly"/>
    <property type="evidence" value="ECO:0007669"/>
    <property type="project" value="InterPro"/>
</dbReference>
<dbReference type="PROSITE" id="PS00019">
    <property type="entry name" value="ACTININ_1"/>
    <property type="match status" value="1"/>
</dbReference>
<feature type="domain" description="Calponin-homology (CH)" evidence="6">
    <location>
        <begin position="379"/>
        <end position="488"/>
    </location>
</feature>
<proteinExistence type="predicted"/>
<dbReference type="FunFam" id="1.10.418.10:FF:000016">
    <property type="entry name" value="Probable fimbrin"/>
    <property type="match status" value="1"/>
</dbReference>
<dbReference type="FunFam" id="1.10.418.10:FF:000042">
    <property type="entry name" value="Fimbrin, putative"/>
    <property type="match status" value="1"/>
</dbReference>
<dbReference type="SMART" id="SM00033">
    <property type="entry name" value="CH"/>
    <property type="match status" value="4"/>
</dbReference>
<dbReference type="InterPro" id="IPR018247">
    <property type="entry name" value="EF_Hand_1_Ca_BS"/>
</dbReference>
<dbReference type="GO" id="GO:0071944">
    <property type="term" value="C:cell periphery"/>
    <property type="evidence" value="ECO:0007669"/>
    <property type="project" value="UniProtKB-ARBA"/>
</dbReference>
<dbReference type="InterPro" id="IPR001715">
    <property type="entry name" value="CH_dom"/>
</dbReference>
<dbReference type="SUPFAM" id="SSF47576">
    <property type="entry name" value="Calponin-homology domain, CH-domain"/>
    <property type="match status" value="1"/>
</dbReference>
<feature type="domain" description="Calponin-homology (CH)" evidence="6">
    <location>
        <begin position="260"/>
        <end position="365"/>
    </location>
</feature>
<feature type="domain" description="EF-hand" evidence="7">
    <location>
        <begin position="7"/>
        <end position="42"/>
    </location>
</feature>
<keyword evidence="2" id="KW-0677">Repeat</keyword>
<dbReference type="EMBL" id="JAVFKY010000001">
    <property type="protein sequence ID" value="KAK5583127.1"/>
    <property type="molecule type" value="Genomic_DNA"/>
</dbReference>
<dbReference type="PROSITE" id="PS50021">
    <property type="entry name" value="CH"/>
    <property type="match status" value="4"/>
</dbReference>
<dbReference type="SMART" id="SM00054">
    <property type="entry name" value="EFh"/>
    <property type="match status" value="2"/>
</dbReference>
<organism evidence="8 9">
    <name type="scientific">Dictyostelium firmibasis</name>
    <dbReference type="NCBI Taxonomy" id="79012"/>
    <lineage>
        <taxon>Eukaryota</taxon>
        <taxon>Amoebozoa</taxon>
        <taxon>Evosea</taxon>
        <taxon>Eumycetozoa</taxon>
        <taxon>Dictyostelia</taxon>
        <taxon>Dictyosteliales</taxon>
        <taxon>Dictyosteliaceae</taxon>
        <taxon>Dictyostelium</taxon>
    </lineage>
</organism>
<dbReference type="Gene3D" id="1.10.238.10">
    <property type="entry name" value="EF-hand"/>
    <property type="match status" value="1"/>
</dbReference>
<name>A0AAN7U1G7_9MYCE</name>
<dbReference type="GO" id="GO:0051015">
    <property type="term" value="F:actin filament binding"/>
    <property type="evidence" value="ECO:0007669"/>
    <property type="project" value="InterPro"/>
</dbReference>